<dbReference type="InterPro" id="IPR003245">
    <property type="entry name" value="Phytocyanin_dom"/>
</dbReference>
<feature type="domain" description="Phytocyanin" evidence="7">
    <location>
        <begin position="26"/>
        <end position="129"/>
    </location>
</feature>
<dbReference type="Gramene" id="TraesCS1B03G1183800.1">
    <property type="protein sequence ID" value="TraesCS1B03G1183800.1.CDS"/>
    <property type="gene ID" value="TraesCS1B03G1183800"/>
</dbReference>
<name>A0A3B5Z503_WHEAT</name>
<feature type="compositionally biased region" description="Polar residues" evidence="5">
    <location>
        <begin position="210"/>
        <end position="232"/>
    </location>
</feature>
<keyword evidence="3" id="KW-1015">Disulfide bond</keyword>
<dbReference type="InterPro" id="IPR039391">
    <property type="entry name" value="Phytocyanin-like"/>
</dbReference>
<dbReference type="SMR" id="A0A3B5Z503"/>
<keyword evidence="1" id="KW-0479">Metal-binding</keyword>
<dbReference type="GO" id="GO:0046872">
    <property type="term" value="F:metal ion binding"/>
    <property type="evidence" value="ECO:0007669"/>
    <property type="project" value="UniProtKB-KW"/>
</dbReference>
<dbReference type="InterPro" id="IPR028871">
    <property type="entry name" value="BlueCu_1_BS"/>
</dbReference>
<dbReference type="InterPro" id="IPR008972">
    <property type="entry name" value="Cupredoxin"/>
</dbReference>
<dbReference type="RefSeq" id="XP_044377594.1">
    <property type="nucleotide sequence ID" value="XM_044521659.1"/>
</dbReference>
<organism evidence="8">
    <name type="scientific">Triticum aestivum</name>
    <name type="common">Wheat</name>
    <dbReference type="NCBI Taxonomy" id="4565"/>
    <lineage>
        <taxon>Eukaryota</taxon>
        <taxon>Viridiplantae</taxon>
        <taxon>Streptophyta</taxon>
        <taxon>Embryophyta</taxon>
        <taxon>Tracheophyta</taxon>
        <taxon>Spermatophyta</taxon>
        <taxon>Magnoliopsida</taxon>
        <taxon>Liliopsida</taxon>
        <taxon>Poales</taxon>
        <taxon>Poaceae</taxon>
        <taxon>BOP clade</taxon>
        <taxon>Pooideae</taxon>
        <taxon>Triticodae</taxon>
        <taxon>Triticeae</taxon>
        <taxon>Triticinae</taxon>
        <taxon>Triticum</taxon>
    </lineage>
</organism>
<evidence type="ECO:0000313" key="8">
    <source>
        <dbReference type="EnsemblPlants" id="TraesCS1B02G440100.1"/>
    </source>
</evidence>
<dbReference type="Proteomes" id="UP000019116">
    <property type="component" value="Chromosome 1B"/>
</dbReference>
<dbReference type="OrthoDB" id="1916408at2759"/>
<evidence type="ECO:0000313" key="9">
    <source>
        <dbReference type="Proteomes" id="UP000019116"/>
    </source>
</evidence>
<evidence type="ECO:0000256" key="6">
    <source>
        <dbReference type="SAM" id="SignalP"/>
    </source>
</evidence>
<dbReference type="PROSITE" id="PS51485">
    <property type="entry name" value="PHYTOCYANIN"/>
    <property type="match status" value="1"/>
</dbReference>
<evidence type="ECO:0000256" key="5">
    <source>
        <dbReference type="SAM" id="MobiDB-lite"/>
    </source>
</evidence>
<feature type="region of interest" description="Disordered" evidence="5">
    <location>
        <begin position="174"/>
        <end position="247"/>
    </location>
</feature>
<evidence type="ECO:0000256" key="3">
    <source>
        <dbReference type="ARBA" id="ARBA00023157"/>
    </source>
</evidence>
<dbReference type="GO" id="GO:0009055">
    <property type="term" value="F:electron transfer activity"/>
    <property type="evidence" value="ECO:0007669"/>
    <property type="project" value="InterPro"/>
</dbReference>
<dbReference type="Gramene" id="TraesNOR1B03G00395270.1">
    <property type="protein sequence ID" value="TraesNOR1B03G00395270.1"/>
    <property type="gene ID" value="TraesNOR1B03G00395270"/>
</dbReference>
<reference evidence="8" key="1">
    <citation type="submission" date="2018-08" db="EMBL/GenBank/DDBJ databases">
        <authorList>
            <person name="Rossello M."/>
        </authorList>
    </citation>
    <scope>NUCLEOTIDE SEQUENCE [LARGE SCALE GENOMIC DNA]</scope>
    <source>
        <strain evidence="8">cv. Chinese Spring</strain>
    </source>
</reference>
<dbReference type="Gene3D" id="2.60.40.420">
    <property type="entry name" value="Cupredoxins - blue copper proteins"/>
    <property type="match status" value="1"/>
</dbReference>
<keyword evidence="4" id="KW-0325">Glycoprotein</keyword>
<dbReference type="GO" id="GO:0005886">
    <property type="term" value="C:plasma membrane"/>
    <property type="evidence" value="ECO:0000318"/>
    <property type="project" value="GO_Central"/>
</dbReference>
<sequence>MASKAHLSFLLLAVVAASLAGPSAGIFHIVGAGKGWRIAPNQTYYADWARTRDIHVGDKLMFLYRSGVYDIVQVPTKELFDACSMDNVTMRYQLGPTIIKLDTPGPRYYFCGVGEHCEGGQKVAVNVSGDPAAPATATATAAATAAEAPAAAALPPAAPIELGEAALASSMAQAEAEQASSTAQDEAATAQAEAAQASSTAQAEAAEPSSMEQVEPTQASSTAQEELAQASTMEVDPAKLVDAKKKL</sequence>
<reference evidence="8" key="2">
    <citation type="submission" date="2018-10" db="UniProtKB">
        <authorList>
            <consortium name="EnsemblPlants"/>
        </authorList>
    </citation>
    <scope>IDENTIFICATION</scope>
</reference>
<gene>
    <name evidence="8" type="primary">LOC123099509</name>
</gene>
<proteinExistence type="predicted"/>
<protein>
    <recommendedName>
        <fullName evidence="7">Phytocyanin domain-containing protein</fullName>
    </recommendedName>
</protein>
<dbReference type="PANTHER" id="PTHR33021:SF183">
    <property type="entry name" value="PHYTOCYANIN DOMAIN-CONTAINING PROTEIN"/>
    <property type="match status" value="1"/>
</dbReference>
<dbReference type="PANTHER" id="PTHR33021">
    <property type="entry name" value="BLUE COPPER PROTEIN"/>
    <property type="match status" value="1"/>
</dbReference>
<keyword evidence="6" id="KW-0732">Signal</keyword>
<keyword evidence="9" id="KW-1185">Reference proteome</keyword>
<keyword evidence="2" id="KW-0186">Copper</keyword>
<dbReference type="EnsemblPlants" id="TraesCS1B02G440100.1">
    <property type="protein sequence ID" value="TraesCS1B02G440100.1"/>
    <property type="gene ID" value="TraesCS1B02G440100"/>
</dbReference>
<evidence type="ECO:0000256" key="2">
    <source>
        <dbReference type="ARBA" id="ARBA00023008"/>
    </source>
</evidence>
<feature type="compositionally biased region" description="Low complexity" evidence="5">
    <location>
        <begin position="174"/>
        <end position="207"/>
    </location>
</feature>
<feature type="signal peptide" evidence="6">
    <location>
        <begin position="1"/>
        <end position="20"/>
    </location>
</feature>
<dbReference type="GeneID" id="123099509"/>
<dbReference type="Pfam" id="PF02298">
    <property type="entry name" value="Cu_bind_like"/>
    <property type="match status" value="1"/>
</dbReference>
<dbReference type="SUPFAM" id="SSF49503">
    <property type="entry name" value="Cupredoxins"/>
    <property type="match status" value="1"/>
</dbReference>
<feature type="chain" id="PRO_5043170318" description="Phytocyanin domain-containing protein" evidence="6">
    <location>
        <begin position="21"/>
        <end position="247"/>
    </location>
</feature>
<dbReference type="CDD" id="cd13920">
    <property type="entry name" value="Stellacyanin"/>
    <property type="match status" value="1"/>
</dbReference>
<evidence type="ECO:0000259" key="7">
    <source>
        <dbReference type="PROSITE" id="PS51485"/>
    </source>
</evidence>
<accession>A0A3B5Z503</accession>
<dbReference type="AlphaFoldDB" id="A0A3B5Z503"/>
<evidence type="ECO:0000256" key="4">
    <source>
        <dbReference type="ARBA" id="ARBA00023180"/>
    </source>
</evidence>
<evidence type="ECO:0000256" key="1">
    <source>
        <dbReference type="ARBA" id="ARBA00022723"/>
    </source>
</evidence>
<feature type="compositionally biased region" description="Basic and acidic residues" evidence="5">
    <location>
        <begin position="236"/>
        <end position="247"/>
    </location>
</feature>
<dbReference type="FunFam" id="2.60.40.420:FF:000034">
    <property type="entry name" value="Cupredoxin superfamily protein"/>
    <property type="match status" value="1"/>
</dbReference>
<dbReference type="Gramene" id="TraesCS1B02G440100.1">
    <property type="protein sequence ID" value="TraesCS1B02G440100.1"/>
    <property type="gene ID" value="TraesCS1B02G440100"/>
</dbReference>
<dbReference type="PROSITE" id="PS00196">
    <property type="entry name" value="COPPER_BLUE"/>
    <property type="match status" value="1"/>
</dbReference>